<dbReference type="Ensembl" id="ENSEAST00005013506.1">
    <property type="protein sequence ID" value="ENSEASP00005012441.1"/>
    <property type="gene ID" value="ENSEASG00005008676.1"/>
</dbReference>
<accession>A0A8C4PKS6</accession>
<reference evidence="1" key="1">
    <citation type="submission" date="2023-03" db="UniProtKB">
        <authorList>
            <consortium name="Ensembl"/>
        </authorList>
    </citation>
    <scope>IDENTIFICATION</scope>
</reference>
<organism evidence="1">
    <name type="scientific">Equus asinus asinus</name>
    <dbReference type="NCBI Taxonomy" id="83772"/>
    <lineage>
        <taxon>Eukaryota</taxon>
        <taxon>Metazoa</taxon>
        <taxon>Chordata</taxon>
        <taxon>Craniata</taxon>
        <taxon>Vertebrata</taxon>
        <taxon>Euteleostomi</taxon>
        <taxon>Mammalia</taxon>
        <taxon>Eutheria</taxon>
        <taxon>Laurasiatheria</taxon>
        <taxon>Perissodactyla</taxon>
        <taxon>Equidae</taxon>
        <taxon>Equus</taxon>
    </lineage>
</organism>
<sequence>APTSRRRLSPPLQILFVHSCLWESDTSTRCMDENDHEREGCSTYFLKYKTARTSGILSQSREDRME</sequence>
<evidence type="ECO:0000313" key="1">
    <source>
        <dbReference type="Ensembl" id="ENSEASP00005012441.1"/>
    </source>
</evidence>
<name>A0A8C4PKS6_EQUAS</name>
<protein>
    <submittedName>
        <fullName evidence="1">Uncharacterized protein</fullName>
    </submittedName>
</protein>
<dbReference type="OMA" id="RCMDEND"/>
<dbReference type="InterPro" id="IPR009069">
    <property type="entry name" value="Cys_alpha_HP_mot_SF"/>
</dbReference>
<proteinExistence type="predicted"/>
<dbReference type="SUPFAM" id="SSF47072">
    <property type="entry name" value="Cysteine alpha-hairpin motif"/>
    <property type="match status" value="1"/>
</dbReference>
<dbReference type="AlphaFoldDB" id="A0A8C4PKS6"/>